<proteinExistence type="predicted"/>
<evidence type="ECO:0000313" key="3">
    <source>
        <dbReference type="Proteomes" id="UP000252182"/>
    </source>
</evidence>
<organism evidence="2 3">
    <name type="scientific">Ephemeroptericola cinctiostellae</name>
    <dbReference type="NCBI Taxonomy" id="2268024"/>
    <lineage>
        <taxon>Bacteria</taxon>
        <taxon>Pseudomonadati</taxon>
        <taxon>Pseudomonadota</taxon>
        <taxon>Betaproteobacteria</taxon>
        <taxon>Burkholderiales</taxon>
        <taxon>Burkholderiaceae</taxon>
        <taxon>Ephemeroptericola</taxon>
    </lineage>
</organism>
<evidence type="ECO:0000259" key="1">
    <source>
        <dbReference type="Pfam" id="PF05872"/>
    </source>
</evidence>
<accession>A0A345D802</accession>
<dbReference type="PANTHER" id="PTHR30121">
    <property type="entry name" value="UNCHARACTERIZED PROTEIN YJGR-RELATED"/>
    <property type="match status" value="1"/>
</dbReference>
<dbReference type="SUPFAM" id="SSF52540">
    <property type="entry name" value="P-loop containing nucleoside triphosphate hydrolases"/>
    <property type="match status" value="1"/>
</dbReference>
<protein>
    <recommendedName>
        <fullName evidence="1">Helicase HerA-like C-terminal domain-containing protein</fullName>
    </recommendedName>
</protein>
<evidence type="ECO:0000313" key="2">
    <source>
        <dbReference type="EMBL" id="AXF84490.1"/>
    </source>
</evidence>
<dbReference type="OrthoDB" id="9758751at2"/>
<dbReference type="AlphaFoldDB" id="A0A345D802"/>
<name>A0A345D802_9BURK</name>
<sequence>MADPILIGKSSAIEVTFLPQMGNRHGLITGATGTGKTVSLQALAQHFVDLGVPVFMADVKGDLTGISQAGGGNEKVIARLKDLGLPEPDYQGAPTTLWDVFGEKGHPVRATISDMGPLLLSRMLDLNDTQTGVLNMVFRIADDNGLLLLDLKDLRAMLTYVGENAKTFTTTYGNVSAASIGAVQRGLLAIEEQGAGQFFGEPMLNIADMMQTVDGKGVVNILAADKLMNSPRVYGAFLLWMLSELFETLPEVGDVDQPKFAFFFDEAHLLFNDAPKVLLEKIEQVVRLIRSKGVGVYFVTQNPIDIPDTVLGQLGNRIQHALRAFTPRDQKAVQVAATTMRENPDLDITTAITELGVGEALVSTLDEKGRPNITQRVFMLPPPSHLGPATDAERAALIKNSIVAGVYEATVDPESAYEKLQARTQAAQVEEAEAKKADEGGGLFDSIGGLFGGSKKSSRSDSVVEAMAKSAMRSVGSNLGREIVRGVLGSLFGSSTKRR</sequence>
<dbReference type="InterPro" id="IPR051162">
    <property type="entry name" value="T4SS_component"/>
</dbReference>
<gene>
    <name evidence="2" type="ORF">DTO96_100198</name>
</gene>
<dbReference type="EMBL" id="CP031124">
    <property type="protein sequence ID" value="AXF84490.1"/>
    <property type="molecule type" value="Genomic_DNA"/>
</dbReference>
<dbReference type="RefSeq" id="WP_114561784.1">
    <property type="nucleotide sequence ID" value="NZ_CP031124.1"/>
</dbReference>
<dbReference type="InterPro" id="IPR027417">
    <property type="entry name" value="P-loop_NTPase"/>
</dbReference>
<dbReference type="InterPro" id="IPR033186">
    <property type="entry name" value="HerA_C"/>
</dbReference>
<dbReference type="Pfam" id="PF05872">
    <property type="entry name" value="HerA_C"/>
    <property type="match status" value="1"/>
</dbReference>
<keyword evidence="3" id="KW-1185">Reference proteome</keyword>
<dbReference type="KEGG" id="hyf:DTO96_100198"/>
<dbReference type="PANTHER" id="PTHR30121:SF6">
    <property type="entry name" value="SLR6007 PROTEIN"/>
    <property type="match status" value="1"/>
</dbReference>
<reference evidence="3" key="1">
    <citation type="submission" date="2018-07" db="EMBL/GenBank/DDBJ databases">
        <authorList>
            <person name="Kim H."/>
        </authorList>
    </citation>
    <scope>NUCLEOTIDE SEQUENCE [LARGE SCALE GENOMIC DNA]</scope>
    <source>
        <strain evidence="3">F02</strain>
    </source>
</reference>
<feature type="domain" description="Helicase HerA-like C-terminal" evidence="1">
    <location>
        <begin position="12"/>
        <end position="494"/>
    </location>
</feature>
<dbReference type="Gene3D" id="3.40.50.300">
    <property type="entry name" value="P-loop containing nucleotide triphosphate hydrolases"/>
    <property type="match status" value="2"/>
</dbReference>
<dbReference type="Proteomes" id="UP000252182">
    <property type="component" value="Chromosome"/>
</dbReference>